<dbReference type="AlphaFoldDB" id="A0A1A7R828"/>
<feature type="transmembrane region" description="Helical" evidence="1">
    <location>
        <begin position="370"/>
        <end position="390"/>
    </location>
</feature>
<dbReference type="GO" id="GO:0003677">
    <property type="term" value="F:DNA binding"/>
    <property type="evidence" value="ECO:0007669"/>
    <property type="project" value="InterPro"/>
</dbReference>
<comment type="caution">
    <text evidence="2">The sequence shown here is derived from an EMBL/GenBank/DDBJ whole genome shotgun (WGS) entry which is preliminary data.</text>
</comment>
<evidence type="ECO:0000313" key="2">
    <source>
        <dbReference type="EMBL" id="RAJ26442.1"/>
    </source>
</evidence>
<keyword evidence="1" id="KW-1133">Transmembrane helix</keyword>
<accession>A0A1A7R828</accession>
<organism evidence="2 3">
    <name type="scientific">Gelidibacter algens</name>
    <dbReference type="NCBI Taxonomy" id="49280"/>
    <lineage>
        <taxon>Bacteria</taxon>
        <taxon>Pseudomonadati</taxon>
        <taxon>Bacteroidota</taxon>
        <taxon>Flavobacteriia</taxon>
        <taxon>Flavobacteriales</taxon>
        <taxon>Flavobacteriaceae</taxon>
        <taxon>Gelidibacter</taxon>
    </lineage>
</organism>
<dbReference type="OrthoDB" id="1090267at2"/>
<evidence type="ECO:0000256" key="1">
    <source>
        <dbReference type="SAM" id="Phobius"/>
    </source>
</evidence>
<dbReference type="RefSeq" id="WP_066430374.1">
    <property type="nucleotide sequence ID" value="NZ_LZRN01000003.1"/>
</dbReference>
<protein>
    <recommendedName>
        <fullName evidence="4">HTH luxR-type domain-containing protein</fullName>
    </recommendedName>
</protein>
<dbReference type="InterPro" id="IPR016032">
    <property type="entry name" value="Sig_transdc_resp-reg_C-effctor"/>
</dbReference>
<dbReference type="EMBL" id="QLLQ01000002">
    <property type="protein sequence ID" value="RAJ26442.1"/>
    <property type="molecule type" value="Genomic_DNA"/>
</dbReference>
<dbReference type="STRING" id="49280.A9996_02180"/>
<evidence type="ECO:0008006" key="4">
    <source>
        <dbReference type="Google" id="ProtNLM"/>
    </source>
</evidence>
<dbReference type="Gene3D" id="1.25.40.10">
    <property type="entry name" value="Tetratricopeptide repeat domain"/>
    <property type="match status" value="1"/>
</dbReference>
<keyword evidence="1" id="KW-0472">Membrane</keyword>
<proteinExistence type="predicted"/>
<keyword evidence="3" id="KW-1185">Reference proteome</keyword>
<name>A0A1A7R828_9FLAO</name>
<dbReference type="Proteomes" id="UP000248987">
    <property type="component" value="Unassembled WGS sequence"/>
</dbReference>
<sequence length="566" mass="65463">MISQQQVTSDDAYKEYQRLSAAMAKSFPEDAMKTYYRTSFSERQLEIYLSQHFKRLDLLPFITDRPTFVMDAYLHSGNWFRAIGFVAQSIISYNDFFNFYKAHQKELTPKQIKGYNSMISFAHSNLANNYEQLKYLDSAAAEHKKNIRFNDTLSTISHPSAINNYGLFFYWTKKDKDSALINFKLAYDITKQHFPSNTLSASIRDNIADIYLDQNKDAEARDLYAMNFEFYKTAIEETTNARDISRLISAGAQLIQTNLNIENIEQAQDVFSELDTIVANAKTRNEFMPNSKLEYLSAKANLYKAQNKLYTAYAALEYKAFLSDSLAAVAAQQDSQWRDELNTITVDRVALKFEIDRMEKESEIKSQKTALRFTTLISSAFIIFLLLLFLGRRQHLINANSKALLAEQHLENAALKVEQLHLEIESKQRDLSDFALNLTQNQQWAELFASKLKLLKSGDPKIRHSVLEALELDIKNKVQLDSDTKVFYERLDKLNDAFYSHLNSKFPNLSKNEVRLCSLIRLKMDSNRIATLQNITLASLNTSRYRMRKKMQLADAVYLDDFIQQL</sequence>
<dbReference type="InterPro" id="IPR011990">
    <property type="entry name" value="TPR-like_helical_dom_sf"/>
</dbReference>
<gene>
    <name evidence="2" type="ORF">LX77_00691</name>
</gene>
<evidence type="ECO:0000313" key="3">
    <source>
        <dbReference type="Proteomes" id="UP000248987"/>
    </source>
</evidence>
<dbReference type="SUPFAM" id="SSF46894">
    <property type="entry name" value="C-terminal effector domain of the bipartite response regulators"/>
    <property type="match status" value="1"/>
</dbReference>
<keyword evidence="1" id="KW-0812">Transmembrane</keyword>
<dbReference type="GO" id="GO:0006355">
    <property type="term" value="P:regulation of DNA-templated transcription"/>
    <property type="evidence" value="ECO:0007669"/>
    <property type="project" value="InterPro"/>
</dbReference>
<dbReference type="SUPFAM" id="SSF48452">
    <property type="entry name" value="TPR-like"/>
    <property type="match status" value="1"/>
</dbReference>
<reference evidence="2 3" key="1">
    <citation type="submission" date="2018-06" db="EMBL/GenBank/DDBJ databases">
        <title>Genomic Encyclopedia of Archaeal and Bacterial Type Strains, Phase II (KMG-II): from individual species to whole genera.</title>
        <authorList>
            <person name="Goeker M."/>
        </authorList>
    </citation>
    <scope>NUCLEOTIDE SEQUENCE [LARGE SCALE GENOMIC DNA]</scope>
    <source>
        <strain evidence="2 3">DSM 12408</strain>
    </source>
</reference>